<organism evidence="1 2">
    <name type="scientific">Bowmanella dokdonensis</name>
    <dbReference type="NCBI Taxonomy" id="751969"/>
    <lineage>
        <taxon>Bacteria</taxon>
        <taxon>Pseudomonadati</taxon>
        <taxon>Pseudomonadota</taxon>
        <taxon>Gammaproteobacteria</taxon>
        <taxon>Alteromonadales</taxon>
        <taxon>Alteromonadaceae</taxon>
        <taxon>Bowmanella</taxon>
    </lineage>
</organism>
<comment type="caution">
    <text evidence="1">The sequence shown here is derived from an EMBL/GenBank/DDBJ whole genome shotgun (WGS) entry which is preliminary data.</text>
</comment>
<dbReference type="AlphaFoldDB" id="A0A939IRG5"/>
<protein>
    <recommendedName>
        <fullName evidence="3">Big-1 domain-containing protein</fullName>
    </recommendedName>
</protein>
<evidence type="ECO:0000313" key="1">
    <source>
        <dbReference type="EMBL" id="MBN7826079.1"/>
    </source>
</evidence>
<dbReference type="Gene3D" id="2.60.40.10">
    <property type="entry name" value="Immunoglobulins"/>
    <property type="match status" value="2"/>
</dbReference>
<evidence type="ECO:0000313" key="2">
    <source>
        <dbReference type="Proteomes" id="UP000664654"/>
    </source>
</evidence>
<sequence length="598" mass="62358">MLIRLLPLFCLWALSGCNGTSGDNGPDPFNPGTDVQSVRLGHFNEQGQFVDGQMGISLAPVDGQVQISAGGTLGLSVGVADENGDPVSQAATVQFSSPCVTAGDAVLDTQVQTVNGVANAAYEDISCAGANGSTDVISATLELEDETLSLQQSISIAAEGLGSISFVSATPQNILIQGTGGQGNESSAVLQFQVTGELGNSLAQQQVSFTSSTSAGGLYLDPEQALSNEEGLVSTRVVAGTTPTVVRITATTSGQDGVQLSTQSDLLSVNTGLADQDSMSLATDSFNLEGWDFNDAQASLSVRLSDSFNNPVPDGTVINFTAEGGQIQSHCTTQDGGCSVAWLSTHPKPQDGRVTILAYAVGRETLLDANGNNVFDTVDGQALYDCLDHGFNGIFPGCTPQMASTGFIDMSEAWLDSDEDGQWEAGEVFVDNNGNQQFDPADGLFNGFPCLHSDLCAGQQENAVIRKALVLTLSGSDAYLSIVEGDSILFSNFGMGTEPELTIARGEQREFVLQMTDQAGNPLPAQTQIEISTDAGLLDGTTAFTVPNTPQRGKGVSLRFELLNNLQQSDSATKASILIHAVTPQGIESELALAVNLQ</sequence>
<dbReference type="RefSeq" id="WP_206574183.1">
    <property type="nucleotide sequence ID" value="NZ_JAFKCV010000006.1"/>
</dbReference>
<dbReference type="InterPro" id="IPR008964">
    <property type="entry name" value="Invasin/intimin_cell_adhesion"/>
</dbReference>
<dbReference type="SUPFAM" id="SSF49373">
    <property type="entry name" value="Invasin/intimin cell-adhesion fragments"/>
    <property type="match status" value="1"/>
</dbReference>
<accession>A0A939IRG5</accession>
<proteinExistence type="predicted"/>
<keyword evidence="2" id="KW-1185">Reference proteome</keyword>
<reference evidence="1" key="1">
    <citation type="submission" date="2021-03" db="EMBL/GenBank/DDBJ databases">
        <title>novel species isolated from a fishpond in China.</title>
        <authorList>
            <person name="Lu H."/>
            <person name="Cai Z."/>
        </authorList>
    </citation>
    <scope>NUCLEOTIDE SEQUENCE</scope>
    <source>
        <strain evidence="1">JCM 30855</strain>
    </source>
</reference>
<dbReference type="PROSITE" id="PS51257">
    <property type="entry name" value="PROKAR_LIPOPROTEIN"/>
    <property type="match status" value="1"/>
</dbReference>
<name>A0A939IRG5_9ALTE</name>
<dbReference type="InterPro" id="IPR013783">
    <property type="entry name" value="Ig-like_fold"/>
</dbReference>
<dbReference type="EMBL" id="JAFKCV010000006">
    <property type="protein sequence ID" value="MBN7826079.1"/>
    <property type="molecule type" value="Genomic_DNA"/>
</dbReference>
<gene>
    <name evidence="1" type="ORF">J0A66_12645</name>
</gene>
<evidence type="ECO:0008006" key="3">
    <source>
        <dbReference type="Google" id="ProtNLM"/>
    </source>
</evidence>
<dbReference type="Proteomes" id="UP000664654">
    <property type="component" value="Unassembled WGS sequence"/>
</dbReference>